<dbReference type="InterPro" id="IPR045061">
    <property type="entry name" value="FtsZ/CetZ"/>
</dbReference>
<dbReference type="Proteomes" id="UP000315344">
    <property type="component" value="Unassembled WGS sequence"/>
</dbReference>
<feature type="region of interest" description="Disordered" evidence="8">
    <location>
        <begin position="485"/>
        <end position="537"/>
    </location>
</feature>
<dbReference type="SUPFAM" id="SSF52490">
    <property type="entry name" value="Tubulin nucleotide-binding domain-like"/>
    <property type="match status" value="1"/>
</dbReference>
<feature type="domain" description="Tubulin/FtsZ GTPase" evidence="9">
    <location>
        <begin position="16"/>
        <end position="208"/>
    </location>
</feature>
<proteinExistence type="inferred from homology"/>
<feature type="binding site" evidence="5">
    <location>
        <begin position="24"/>
        <end position="28"/>
    </location>
    <ligand>
        <name>GTP</name>
        <dbReference type="ChEBI" id="CHEBI:37565"/>
    </ligand>
</feature>
<comment type="caution">
    <text evidence="11">The sequence shown here is derived from an EMBL/GenBank/DDBJ whole genome shotgun (WGS) entry which is preliminary data.</text>
</comment>
<feature type="compositionally biased region" description="Low complexity" evidence="8">
    <location>
        <begin position="337"/>
        <end position="352"/>
    </location>
</feature>
<evidence type="ECO:0000256" key="2">
    <source>
        <dbReference type="ARBA" id="ARBA00022490"/>
    </source>
</evidence>
<dbReference type="GO" id="GO:0005737">
    <property type="term" value="C:cytoplasm"/>
    <property type="evidence" value="ECO:0007669"/>
    <property type="project" value="UniProtKB-SubCell"/>
</dbReference>
<dbReference type="InterPro" id="IPR037103">
    <property type="entry name" value="Tubulin/FtsZ-like_C"/>
</dbReference>
<dbReference type="Gene3D" id="3.30.1330.20">
    <property type="entry name" value="Tubulin/FtsZ, C-terminal domain"/>
    <property type="match status" value="1"/>
</dbReference>
<dbReference type="SUPFAM" id="SSF55307">
    <property type="entry name" value="Tubulin C-terminal domain-like"/>
    <property type="match status" value="1"/>
</dbReference>
<dbReference type="PROSITE" id="PS01134">
    <property type="entry name" value="FTSZ_1"/>
    <property type="match status" value="1"/>
</dbReference>
<evidence type="ECO:0000256" key="3">
    <source>
        <dbReference type="ARBA" id="ARBA00022741"/>
    </source>
</evidence>
<dbReference type="InterPro" id="IPR024757">
    <property type="entry name" value="FtsZ_C"/>
</dbReference>
<accession>A0A533IAY2</accession>
<evidence type="ECO:0000256" key="7">
    <source>
        <dbReference type="RuleBase" id="RU000631"/>
    </source>
</evidence>
<keyword evidence="5 7" id="KW-0131">Cell cycle</keyword>
<dbReference type="GO" id="GO:0003924">
    <property type="term" value="F:GTPase activity"/>
    <property type="evidence" value="ECO:0007669"/>
    <property type="project" value="UniProtKB-UniRule"/>
</dbReference>
<feature type="binding site" evidence="5">
    <location>
        <position position="190"/>
    </location>
    <ligand>
        <name>GTP</name>
        <dbReference type="ChEBI" id="CHEBI:37565"/>
    </ligand>
</feature>
<keyword evidence="2 5" id="KW-0963">Cytoplasm</keyword>
<feature type="compositionally biased region" description="Basic and acidic residues" evidence="8">
    <location>
        <begin position="356"/>
        <end position="365"/>
    </location>
</feature>
<comment type="subcellular location">
    <subcellularLocation>
        <location evidence="5">Cytoplasm</location>
    </subcellularLocation>
    <text evidence="5">Assembles at midcell at the inner surface of the cytoplasmic membrane.</text>
</comment>
<dbReference type="InterPro" id="IPR018316">
    <property type="entry name" value="Tubulin/FtsZ_2-layer-sand-dom"/>
</dbReference>
<evidence type="ECO:0000256" key="1">
    <source>
        <dbReference type="ARBA" id="ARBA00009690"/>
    </source>
</evidence>
<comment type="subunit">
    <text evidence="5">Homodimer. Polymerizes to form a dynamic ring structure in a strictly GTP-dependent manner. Interacts directly with several other division proteins.</text>
</comment>
<dbReference type="InterPro" id="IPR000158">
    <property type="entry name" value="Cell_div_FtsZ"/>
</dbReference>
<dbReference type="NCBIfam" id="TIGR00065">
    <property type="entry name" value="ftsZ"/>
    <property type="match status" value="1"/>
</dbReference>
<dbReference type="PANTHER" id="PTHR30314:SF3">
    <property type="entry name" value="MITOCHONDRIAL DIVISION PROTEIN FSZA"/>
    <property type="match status" value="1"/>
</dbReference>
<dbReference type="PANTHER" id="PTHR30314">
    <property type="entry name" value="CELL DIVISION PROTEIN FTSZ-RELATED"/>
    <property type="match status" value="1"/>
</dbReference>
<keyword evidence="4 5" id="KW-0342">GTP-binding</keyword>
<dbReference type="FunFam" id="3.30.1330.20:FF:000011">
    <property type="entry name" value="Cell division protein FtsZ"/>
    <property type="match status" value="1"/>
</dbReference>
<dbReference type="PROSITE" id="PS01135">
    <property type="entry name" value="FTSZ_2"/>
    <property type="match status" value="1"/>
</dbReference>
<dbReference type="GO" id="GO:0043093">
    <property type="term" value="P:FtsZ-dependent cytokinesis"/>
    <property type="evidence" value="ECO:0007669"/>
    <property type="project" value="UniProtKB-UniRule"/>
</dbReference>
<feature type="binding site" evidence="5">
    <location>
        <position position="146"/>
    </location>
    <ligand>
        <name>GTP</name>
        <dbReference type="ChEBI" id="CHEBI:37565"/>
    </ligand>
</feature>
<evidence type="ECO:0000256" key="6">
    <source>
        <dbReference type="NCBIfam" id="TIGR00065"/>
    </source>
</evidence>
<evidence type="ECO:0000313" key="12">
    <source>
        <dbReference type="Proteomes" id="UP000315344"/>
    </source>
</evidence>
<feature type="compositionally biased region" description="Low complexity" evidence="8">
    <location>
        <begin position="440"/>
        <end position="467"/>
    </location>
</feature>
<dbReference type="Pfam" id="PF12327">
    <property type="entry name" value="FtsZ_C"/>
    <property type="match status" value="1"/>
</dbReference>
<feature type="binding site" evidence="5">
    <location>
        <begin position="111"/>
        <end position="113"/>
    </location>
    <ligand>
        <name>GTP</name>
        <dbReference type="ChEBI" id="CHEBI:37565"/>
    </ligand>
</feature>
<dbReference type="InterPro" id="IPR008280">
    <property type="entry name" value="Tub_FtsZ_C"/>
</dbReference>
<feature type="compositionally biased region" description="Low complexity" evidence="8">
    <location>
        <begin position="369"/>
        <end position="381"/>
    </location>
</feature>
<feature type="region of interest" description="Disordered" evidence="8">
    <location>
        <begin position="325"/>
        <end position="471"/>
    </location>
</feature>
<evidence type="ECO:0000313" key="11">
    <source>
        <dbReference type="EMBL" id="TKW67674.1"/>
    </source>
</evidence>
<comment type="similarity">
    <text evidence="1 5 7">Belongs to the FtsZ family.</text>
</comment>
<dbReference type="EMBL" id="VAFL01000003">
    <property type="protein sequence ID" value="TKW67674.1"/>
    <property type="molecule type" value="Genomic_DNA"/>
</dbReference>
<sequence>MNLNLMMNDDDDLKPRITVFGVGGAGCNAVNNMIEQQLEGCVFVVANTDAQALKQSKSEARIQLGPKVTEGLGAGAKPEVGARAAEETIEDIVDHLQGAHMCFITAGMGGGTGTGAAPIIAQAARQMGILTVGVVTKPFQFEGTKRMRQADGGVTELQKHVDTLIIIPNQNLFRLANEKTTFTEAFAMADDVLYQGVKGVTDLMVRPGLINLDFADVRAVMDEMGKAMMGTGEATGENRAVQAAEKAIANPLLDEISLNGAKGVLINITGGTDLTLFELDEAANIIRDKVDAEANIIVGSTLDPSMEGTIRVSVVATGIDTALEEAAPPAPRRRVDAVAPQPQQQPQVQPQQSYDTRAEIDDLPPRRVAPPAARTTEAPAAHVEDDMPAPAYQPKEPARASAPADPIGDDAENFIAPRNSGGRNAPGTPPADVLERMRRAAAAQPGAASRTPAAAPARKPEPAATPRNEGRMAGLGRMIERMAGHGDKPSAASIADRVNERLSARRQGNLDTEFDDLADDSQTDNSEIPAFLRRQAN</sequence>
<dbReference type="GO" id="GO:0000917">
    <property type="term" value="P:division septum assembly"/>
    <property type="evidence" value="ECO:0007669"/>
    <property type="project" value="UniProtKB-KW"/>
</dbReference>
<keyword evidence="3 5" id="KW-0547">Nucleotide-binding</keyword>
<dbReference type="CDD" id="cd02201">
    <property type="entry name" value="FtsZ_type1"/>
    <property type="match status" value="1"/>
</dbReference>
<comment type="function">
    <text evidence="5 7">Essential cell division protein that forms a contractile ring structure (Z ring) at the future cell division site. The regulation of the ring assembly controls the timing and the location of cell division. One of the functions of the FtsZ ring is to recruit other cell division proteins to the septum to produce a new cell wall between the dividing cells. Binds GTP and shows GTPase activity.</text>
</comment>
<dbReference type="SMART" id="SM00864">
    <property type="entry name" value="Tubulin"/>
    <property type="match status" value="1"/>
</dbReference>
<dbReference type="InterPro" id="IPR003008">
    <property type="entry name" value="Tubulin_FtsZ_GTPase"/>
</dbReference>
<name>A0A533IAY2_PARDE</name>
<dbReference type="SMART" id="SM00865">
    <property type="entry name" value="Tubulin_C"/>
    <property type="match status" value="1"/>
</dbReference>
<gene>
    <name evidence="5 11" type="primary">ftsZ</name>
    <name evidence="11" type="ORF">DI616_04990</name>
</gene>
<dbReference type="Gene3D" id="3.40.50.1440">
    <property type="entry name" value="Tubulin/FtsZ, GTPase domain"/>
    <property type="match status" value="1"/>
</dbReference>
<feature type="domain" description="Tubulin/FtsZ 2-layer sandwich" evidence="10">
    <location>
        <begin position="210"/>
        <end position="328"/>
    </location>
</feature>
<feature type="compositionally biased region" description="Acidic residues" evidence="8">
    <location>
        <begin position="512"/>
        <end position="522"/>
    </location>
</feature>
<dbReference type="InterPro" id="IPR020805">
    <property type="entry name" value="Cell_div_FtsZ_CS"/>
</dbReference>
<dbReference type="PRINTS" id="PR00423">
    <property type="entry name" value="CELLDVISFTSZ"/>
</dbReference>
<dbReference type="HAMAP" id="MF_00909">
    <property type="entry name" value="FtsZ"/>
    <property type="match status" value="1"/>
</dbReference>
<protein>
    <recommendedName>
        <fullName evidence="5 6">Cell division protein FtsZ</fullName>
    </recommendedName>
</protein>
<dbReference type="AlphaFoldDB" id="A0A533IAY2"/>
<organism evidence="11 12">
    <name type="scientific">Paracoccus denitrificans</name>
    <dbReference type="NCBI Taxonomy" id="266"/>
    <lineage>
        <taxon>Bacteria</taxon>
        <taxon>Pseudomonadati</taxon>
        <taxon>Pseudomonadota</taxon>
        <taxon>Alphaproteobacteria</taxon>
        <taxon>Rhodobacterales</taxon>
        <taxon>Paracoccaceae</taxon>
        <taxon>Paracoccus</taxon>
    </lineage>
</organism>
<dbReference type="Pfam" id="PF00091">
    <property type="entry name" value="Tubulin"/>
    <property type="match status" value="1"/>
</dbReference>
<reference evidence="11 12" key="1">
    <citation type="journal article" date="2017" name="Nat. Commun.">
        <title>In situ click chemistry generation of cyclooxygenase-2 inhibitors.</title>
        <authorList>
            <person name="Bhardwaj A."/>
            <person name="Kaur J."/>
            <person name="Wuest M."/>
            <person name="Wuest F."/>
        </authorList>
    </citation>
    <scope>NUCLEOTIDE SEQUENCE [LARGE SCALE GENOMIC DNA]</scope>
    <source>
        <strain evidence="11">S2_012_000_R3_94</strain>
    </source>
</reference>
<keyword evidence="5 7" id="KW-0717">Septation</keyword>
<dbReference type="FunFam" id="3.40.50.1440:FF:000001">
    <property type="entry name" value="Cell division protein FtsZ"/>
    <property type="match status" value="1"/>
</dbReference>
<keyword evidence="5 7" id="KW-0132">Cell division</keyword>
<evidence type="ECO:0000256" key="4">
    <source>
        <dbReference type="ARBA" id="ARBA00023134"/>
    </source>
</evidence>
<dbReference type="GO" id="GO:0051258">
    <property type="term" value="P:protein polymerization"/>
    <property type="evidence" value="ECO:0007669"/>
    <property type="project" value="UniProtKB-UniRule"/>
</dbReference>
<dbReference type="GO" id="GO:0005525">
    <property type="term" value="F:GTP binding"/>
    <property type="evidence" value="ECO:0007669"/>
    <property type="project" value="UniProtKB-UniRule"/>
</dbReference>
<feature type="binding site" evidence="5">
    <location>
        <position position="142"/>
    </location>
    <ligand>
        <name>GTP</name>
        <dbReference type="ChEBI" id="CHEBI:37565"/>
    </ligand>
</feature>
<evidence type="ECO:0000259" key="10">
    <source>
        <dbReference type="SMART" id="SM00865"/>
    </source>
</evidence>
<dbReference type="GO" id="GO:0032153">
    <property type="term" value="C:cell division site"/>
    <property type="evidence" value="ECO:0007669"/>
    <property type="project" value="UniProtKB-UniRule"/>
</dbReference>
<evidence type="ECO:0000259" key="9">
    <source>
        <dbReference type="SMART" id="SM00864"/>
    </source>
</evidence>
<dbReference type="InterPro" id="IPR036525">
    <property type="entry name" value="Tubulin/FtsZ_GTPase_sf"/>
</dbReference>
<evidence type="ECO:0000256" key="8">
    <source>
        <dbReference type="SAM" id="MobiDB-lite"/>
    </source>
</evidence>
<evidence type="ECO:0000256" key="5">
    <source>
        <dbReference type="HAMAP-Rule" id="MF_00909"/>
    </source>
</evidence>